<dbReference type="SUPFAM" id="SSF50037">
    <property type="entry name" value="C-terminal domain of transcriptional repressors"/>
    <property type="match status" value="1"/>
</dbReference>
<dbReference type="SMART" id="SM00899">
    <property type="entry name" value="FeoA"/>
    <property type="match status" value="1"/>
</dbReference>
<dbReference type="InterPro" id="IPR008988">
    <property type="entry name" value="Transcriptional_repressor_C"/>
</dbReference>
<evidence type="ECO:0000313" key="3">
    <source>
        <dbReference type="EMBL" id="ARU04373.1"/>
    </source>
</evidence>
<keyword evidence="1" id="KW-0408">Iron</keyword>
<keyword evidence="4" id="KW-1185">Reference proteome</keyword>
<dbReference type="OrthoDB" id="559009at2"/>
<dbReference type="Gene3D" id="2.30.30.90">
    <property type="match status" value="1"/>
</dbReference>
<proteinExistence type="predicted"/>
<dbReference type="AlphaFoldDB" id="A0A1Y0EL62"/>
<dbReference type="PANTHER" id="PTHR42954">
    <property type="entry name" value="FE(2+) TRANSPORT PROTEIN A"/>
    <property type="match status" value="1"/>
</dbReference>
<dbReference type="PANTHER" id="PTHR42954:SF2">
    <property type="entry name" value="FE(2+) TRANSPORT PROTEIN A"/>
    <property type="match status" value="1"/>
</dbReference>
<gene>
    <name evidence="3" type="ORF">CCO03_06515</name>
</gene>
<accession>A0A1Y0EL62</accession>
<dbReference type="Proteomes" id="UP000196138">
    <property type="component" value="Chromosome"/>
</dbReference>
<evidence type="ECO:0000259" key="2">
    <source>
        <dbReference type="SMART" id="SM00899"/>
    </source>
</evidence>
<dbReference type="InterPro" id="IPR052713">
    <property type="entry name" value="FeoA"/>
</dbReference>
<protein>
    <submittedName>
        <fullName evidence="3">Ferrous iron transport protein A</fullName>
    </submittedName>
</protein>
<feature type="domain" description="Ferrous iron transporter FeoA-like" evidence="2">
    <location>
        <begin position="1"/>
        <end position="79"/>
    </location>
</feature>
<dbReference type="GO" id="GO:0046914">
    <property type="term" value="F:transition metal ion binding"/>
    <property type="evidence" value="ECO:0007669"/>
    <property type="project" value="InterPro"/>
</dbReference>
<dbReference type="RefSeq" id="WP_087278818.1">
    <property type="nucleotide sequence ID" value="NZ_CP021455.1"/>
</dbReference>
<name>A0A1Y0EL62_9BURK</name>
<reference evidence="3 4" key="1">
    <citation type="submission" date="2017-05" db="EMBL/GenBank/DDBJ databases">
        <authorList>
            <person name="Song R."/>
            <person name="Chenine A.L."/>
            <person name="Ruprecht R.M."/>
        </authorList>
    </citation>
    <scope>NUCLEOTIDE SEQUENCE [LARGE SCALE GENOMIC DNA]</scope>
    <source>
        <strain evidence="3 4">DSM 26136</strain>
    </source>
</reference>
<dbReference type="Pfam" id="PF04023">
    <property type="entry name" value="FeoA"/>
    <property type="match status" value="1"/>
</dbReference>
<dbReference type="KEGG" id="cser:CCO03_06515"/>
<dbReference type="InterPro" id="IPR038157">
    <property type="entry name" value="FeoA_core_dom"/>
</dbReference>
<evidence type="ECO:0000256" key="1">
    <source>
        <dbReference type="ARBA" id="ARBA00023004"/>
    </source>
</evidence>
<dbReference type="EMBL" id="CP021455">
    <property type="protein sequence ID" value="ARU04373.1"/>
    <property type="molecule type" value="Genomic_DNA"/>
</dbReference>
<dbReference type="InterPro" id="IPR007167">
    <property type="entry name" value="Fe-transptr_FeoA-like"/>
</dbReference>
<sequence length="92" mass="10144">MTLDQWPSHVPARVRELARPSSQDLRDLVLRLTEIGFVPGEVVHIMATGLLGREPLAVRLGHTTFALRQREAQLVDVEALDAGVAGPGREWP</sequence>
<organism evidence="3 4">
    <name type="scientific">Comamonas serinivorans</name>
    <dbReference type="NCBI Taxonomy" id="1082851"/>
    <lineage>
        <taxon>Bacteria</taxon>
        <taxon>Pseudomonadati</taxon>
        <taxon>Pseudomonadota</taxon>
        <taxon>Betaproteobacteria</taxon>
        <taxon>Burkholderiales</taxon>
        <taxon>Comamonadaceae</taxon>
        <taxon>Comamonas</taxon>
    </lineage>
</organism>
<evidence type="ECO:0000313" key="4">
    <source>
        <dbReference type="Proteomes" id="UP000196138"/>
    </source>
</evidence>